<dbReference type="GO" id="GO:0046872">
    <property type="term" value="F:metal ion binding"/>
    <property type="evidence" value="ECO:0007669"/>
    <property type="project" value="UniProtKB-KW"/>
</dbReference>
<keyword evidence="4" id="KW-0378">Hydrolase</keyword>
<dbReference type="AlphaFoldDB" id="A3VBS2"/>
<dbReference type="SUPFAM" id="SSF56281">
    <property type="entry name" value="Metallo-hydrolase/oxidoreductase"/>
    <property type="match status" value="1"/>
</dbReference>
<dbReference type="RefSeq" id="WP_008333801.1">
    <property type="nucleotide sequence ID" value="NZ_CH902578.1"/>
</dbReference>
<dbReference type="OrthoDB" id="9773738at2"/>
<dbReference type="InterPro" id="IPR036866">
    <property type="entry name" value="RibonucZ/Hydroxyglut_hydro"/>
</dbReference>
<keyword evidence="8" id="KW-1185">Reference proteome</keyword>
<evidence type="ECO:0000313" key="8">
    <source>
        <dbReference type="Proteomes" id="UP000002931"/>
    </source>
</evidence>
<accession>A3VBS2</accession>
<proteinExistence type="inferred from homology"/>
<keyword evidence="5" id="KW-0862">Zinc</keyword>
<reference evidence="7 8" key="1">
    <citation type="journal article" date="2010" name="J. Bacteriol.">
        <title>Genome sequences of Pelagibaca bermudensis HTCC2601T and Maritimibacter alkaliphilus HTCC2654T, the type strains of two marine Roseobacter genera.</title>
        <authorList>
            <person name="Thrash J.C."/>
            <person name="Cho J.C."/>
            <person name="Ferriera S."/>
            <person name="Johnson J."/>
            <person name="Vergin K.L."/>
            <person name="Giovannoni S.J."/>
        </authorList>
    </citation>
    <scope>NUCLEOTIDE SEQUENCE [LARGE SCALE GENOMIC DNA]</scope>
    <source>
        <strain evidence="7 8">HTCC2654</strain>
    </source>
</reference>
<dbReference type="InterPro" id="IPR051013">
    <property type="entry name" value="MBL_superfamily_lactonases"/>
</dbReference>
<evidence type="ECO:0000256" key="5">
    <source>
        <dbReference type="ARBA" id="ARBA00022833"/>
    </source>
</evidence>
<dbReference type="Proteomes" id="UP000002931">
    <property type="component" value="Unassembled WGS sequence"/>
</dbReference>
<evidence type="ECO:0000256" key="1">
    <source>
        <dbReference type="ARBA" id="ARBA00001947"/>
    </source>
</evidence>
<dbReference type="GO" id="GO:0016787">
    <property type="term" value="F:hydrolase activity"/>
    <property type="evidence" value="ECO:0007669"/>
    <property type="project" value="UniProtKB-KW"/>
</dbReference>
<dbReference type="HOGENOM" id="CLU_030571_3_4_5"/>
<dbReference type="InterPro" id="IPR001279">
    <property type="entry name" value="Metallo-B-lactamas"/>
</dbReference>
<organism evidence="7 8">
    <name type="scientific">Maritimibacter alkaliphilus HTCC2654</name>
    <dbReference type="NCBI Taxonomy" id="314271"/>
    <lineage>
        <taxon>Bacteria</taxon>
        <taxon>Pseudomonadati</taxon>
        <taxon>Pseudomonadota</taxon>
        <taxon>Alphaproteobacteria</taxon>
        <taxon>Rhodobacterales</taxon>
        <taxon>Roseobacteraceae</taxon>
        <taxon>Maritimibacter</taxon>
    </lineage>
</organism>
<keyword evidence="3" id="KW-0479">Metal-binding</keyword>
<dbReference type="CDD" id="cd07730">
    <property type="entry name" value="metallo-hydrolase-like_MBL-fold"/>
    <property type="match status" value="1"/>
</dbReference>
<dbReference type="Pfam" id="PF00753">
    <property type="entry name" value="Lactamase_B"/>
    <property type="match status" value="1"/>
</dbReference>
<comment type="similarity">
    <text evidence="2">Belongs to the metallo-beta-lactamase superfamily.</text>
</comment>
<protein>
    <submittedName>
        <fullName evidence="7">Metallo-beta-lactamase protein</fullName>
    </submittedName>
</protein>
<dbReference type="STRING" id="314271.RB2654_17086"/>
<dbReference type="eggNOG" id="COG0491">
    <property type="taxonomic scope" value="Bacteria"/>
</dbReference>
<dbReference type="SMART" id="SM00849">
    <property type="entry name" value="Lactamase_B"/>
    <property type="match status" value="1"/>
</dbReference>
<comment type="caution">
    <text evidence="7">The sequence shown here is derived from an EMBL/GenBank/DDBJ whole genome shotgun (WGS) entry which is preliminary data.</text>
</comment>
<dbReference type="PANTHER" id="PTHR42978">
    <property type="entry name" value="QUORUM-QUENCHING LACTONASE YTNP-RELATED-RELATED"/>
    <property type="match status" value="1"/>
</dbReference>
<name>A3VBS2_9RHOB</name>
<comment type="cofactor">
    <cofactor evidence="1">
        <name>Zn(2+)</name>
        <dbReference type="ChEBI" id="CHEBI:29105"/>
    </cofactor>
</comment>
<gene>
    <name evidence="7" type="ORF">RB2654_17086</name>
</gene>
<evidence type="ECO:0000256" key="3">
    <source>
        <dbReference type="ARBA" id="ARBA00022723"/>
    </source>
</evidence>
<sequence>MTPVFANSATVRARESLIQRGGRRRPVELRVRFGLLDHPRIGPVLIDTGYTRETVEGARSLALRTYARALRPKLNEAGQPSAVLSRRGVSPEDVACIILTHFHADHISGLRQFPNARIIACDKTFAAISRRGALANIRHGIFPELLPDDFSTRLTGFSTLPRSEVTLPGGQPAGVDVFGDGSVLTVDLPGHAEGHVGLFFPSLATPLLYATDTQWMLDALDHGRAPGLPASVIADDVSAGLQSTRVVRAVRDAGGQVMLCHDPAQQPYDVESAL</sequence>
<dbReference type="PANTHER" id="PTHR42978:SF2">
    <property type="entry name" value="102 KBASES UNSTABLE REGION: FROM 1 TO 119443"/>
    <property type="match status" value="1"/>
</dbReference>
<evidence type="ECO:0000313" key="7">
    <source>
        <dbReference type="EMBL" id="EAQ14405.1"/>
    </source>
</evidence>
<feature type="domain" description="Metallo-beta-lactamase" evidence="6">
    <location>
        <begin position="30"/>
        <end position="261"/>
    </location>
</feature>
<dbReference type="EMBL" id="AAMT01000002">
    <property type="protein sequence ID" value="EAQ14405.1"/>
    <property type="molecule type" value="Genomic_DNA"/>
</dbReference>
<evidence type="ECO:0000256" key="2">
    <source>
        <dbReference type="ARBA" id="ARBA00007749"/>
    </source>
</evidence>
<dbReference type="Gene3D" id="3.60.15.10">
    <property type="entry name" value="Ribonuclease Z/Hydroxyacylglutathione hydrolase-like"/>
    <property type="match status" value="1"/>
</dbReference>
<evidence type="ECO:0000259" key="6">
    <source>
        <dbReference type="SMART" id="SM00849"/>
    </source>
</evidence>
<evidence type="ECO:0000256" key="4">
    <source>
        <dbReference type="ARBA" id="ARBA00022801"/>
    </source>
</evidence>